<evidence type="ECO:0000259" key="2">
    <source>
        <dbReference type="Pfam" id="PF08327"/>
    </source>
</evidence>
<name>A0ABW1EAC7_9BACT</name>
<feature type="domain" description="Activator of Hsp90 ATPase homologue 1/2-like C-terminal" evidence="2">
    <location>
        <begin position="25"/>
        <end position="152"/>
    </location>
</feature>
<reference evidence="4" key="1">
    <citation type="journal article" date="2019" name="Int. J. Syst. Evol. Microbiol.">
        <title>The Global Catalogue of Microorganisms (GCM) 10K type strain sequencing project: providing services to taxonomists for standard genome sequencing and annotation.</title>
        <authorList>
            <consortium name="The Broad Institute Genomics Platform"/>
            <consortium name="The Broad Institute Genome Sequencing Center for Infectious Disease"/>
            <person name="Wu L."/>
            <person name="Ma J."/>
        </authorList>
    </citation>
    <scope>NUCLEOTIDE SEQUENCE [LARGE SCALE GENOMIC DNA]</scope>
    <source>
        <strain evidence="4">JCM 4087</strain>
    </source>
</reference>
<organism evidence="3 4">
    <name type="scientific">Acidicapsa dinghuensis</name>
    <dbReference type="NCBI Taxonomy" id="2218256"/>
    <lineage>
        <taxon>Bacteria</taxon>
        <taxon>Pseudomonadati</taxon>
        <taxon>Acidobacteriota</taxon>
        <taxon>Terriglobia</taxon>
        <taxon>Terriglobales</taxon>
        <taxon>Acidobacteriaceae</taxon>
        <taxon>Acidicapsa</taxon>
    </lineage>
</organism>
<protein>
    <submittedName>
        <fullName evidence="3">SRPBCC domain-containing protein</fullName>
    </submittedName>
</protein>
<evidence type="ECO:0000313" key="3">
    <source>
        <dbReference type="EMBL" id="MFC5860881.1"/>
    </source>
</evidence>
<dbReference type="Proteomes" id="UP001596091">
    <property type="component" value="Unassembled WGS sequence"/>
</dbReference>
<dbReference type="Gene3D" id="3.30.530.20">
    <property type="match status" value="1"/>
</dbReference>
<dbReference type="Pfam" id="PF08327">
    <property type="entry name" value="AHSA1"/>
    <property type="match status" value="1"/>
</dbReference>
<dbReference type="InterPro" id="IPR013538">
    <property type="entry name" value="ASHA1/2-like_C"/>
</dbReference>
<sequence>MTETTSTSAVNEKQSIIVDYVLAEPQAKVWQALTDPELLARWLMPNNICAEVGHRFTFTAQPVPGWDGIVHCQVVEVVPEQRLVYTWQGGSKKLDGYGHEIDTIVTWTVTPDPSGGTRLHLEHSGFDPNSFAFKVMGQGWRGKIAERINQILAAA</sequence>
<evidence type="ECO:0000256" key="1">
    <source>
        <dbReference type="ARBA" id="ARBA00006817"/>
    </source>
</evidence>
<comment type="similarity">
    <text evidence="1">Belongs to the AHA1 family.</text>
</comment>
<comment type="caution">
    <text evidence="3">The sequence shown here is derived from an EMBL/GenBank/DDBJ whole genome shotgun (WGS) entry which is preliminary data.</text>
</comment>
<proteinExistence type="inferred from homology"/>
<dbReference type="CDD" id="cd07814">
    <property type="entry name" value="SRPBCC_CalC_Aha1-like"/>
    <property type="match status" value="1"/>
</dbReference>
<evidence type="ECO:0000313" key="4">
    <source>
        <dbReference type="Proteomes" id="UP001596091"/>
    </source>
</evidence>
<gene>
    <name evidence="3" type="ORF">ACFPT7_01085</name>
</gene>
<dbReference type="SUPFAM" id="SSF55961">
    <property type="entry name" value="Bet v1-like"/>
    <property type="match status" value="1"/>
</dbReference>
<dbReference type="InterPro" id="IPR023393">
    <property type="entry name" value="START-like_dom_sf"/>
</dbReference>
<dbReference type="RefSeq" id="WP_263334931.1">
    <property type="nucleotide sequence ID" value="NZ_JAGSYH010000002.1"/>
</dbReference>
<keyword evidence="4" id="KW-1185">Reference proteome</keyword>
<dbReference type="EMBL" id="JBHSPH010000001">
    <property type="protein sequence ID" value="MFC5860881.1"/>
    <property type="molecule type" value="Genomic_DNA"/>
</dbReference>
<accession>A0ABW1EAC7</accession>